<dbReference type="EMBL" id="FN668639">
    <property type="protein sequence ID" value="CBK20358.2"/>
    <property type="molecule type" value="Genomic_DNA"/>
</dbReference>
<dbReference type="RefSeq" id="XP_012894406.1">
    <property type="nucleotide sequence ID" value="XM_013038952.1"/>
</dbReference>
<dbReference type="Gene3D" id="3.30.1960.10">
    <property type="entry name" value="tRNA wybutosine-synthesizing-like"/>
    <property type="match status" value="1"/>
</dbReference>
<evidence type="ECO:0000256" key="8">
    <source>
        <dbReference type="ARBA" id="ARBA00049202"/>
    </source>
</evidence>
<dbReference type="InterPro" id="IPR036602">
    <property type="entry name" value="tRNA_yW-synthesising-like_sf"/>
</dbReference>
<feature type="domain" description="tRNA wybutosine-synthesizing protein" evidence="9">
    <location>
        <begin position="16"/>
        <end position="204"/>
    </location>
</feature>
<gene>
    <name evidence="10" type="ORF">GSBLH_T00000706001</name>
</gene>
<dbReference type="Proteomes" id="UP000008312">
    <property type="component" value="Unassembled WGS sequence"/>
</dbReference>
<dbReference type="PANTHER" id="PTHR48418:SF1">
    <property type="entry name" value="TRNA WYBUTOSINE-SYNTHESIZING PROTEIN 3"/>
    <property type="match status" value="1"/>
</dbReference>
<dbReference type="AlphaFoldDB" id="D8LXQ3"/>
<dbReference type="SUPFAM" id="SSF111278">
    <property type="entry name" value="SSo0622-like"/>
    <property type="match status" value="1"/>
</dbReference>
<name>D8LXQ3_BLAHO</name>
<keyword evidence="4" id="KW-0808">Transferase</keyword>
<dbReference type="OMA" id="TWLYVSH"/>
<dbReference type="GO" id="GO:0032259">
    <property type="term" value="P:methylation"/>
    <property type="evidence" value="ECO:0007669"/>
    <property type="project" value="UniProtKB-KW"/>
</dbReference>
<evidence type="ECO:0000259" key="9">
    <source>
        <dbReference type="Pfam" id="PF02676"/>
    </source>
</evidence>
<sequence>MKESKSKQPVDFDICKRNLLLKLNHELDKSKKGSVDEPIVSLVEYLNQTKDYCTTSSCSGRFSIFCASYDEEKSEQKGGKWLFVEHRTVTPEELLEATRKELDHCKGVTLFKLEPFVLHVQCRDSEKAQELLNLAVASGFRESGILLGRRVILGIRTTANSMEFPIAENGKLLVSEEYVRYVVNYGNKKLEDNFRRIRTFFDAVNLLFNCNVM</sequence>
<evidence type="ECO:0000313" key="11">
    <source>
        <dbReference type="Proteomes" id="UP000008312"/>
    </source>
</evidence>
<dbReference type="GeneID" id="24918001"/>
<accession>D8LXQ3</accession>
<reference evidence="10" key="1">
    <citation type="submission" date="2010-02" db="EMBL/GenBank/DDBJ databases">
        <title>Sequencing and annotation of the Blastocystis hominis genome.</title>
        <authorList>
            <person name="Wincker P."/>
        </authorList>
    </citation>
    <scope>NUCLEOTIDE SEQUENCE</scope>
    <source>
        <strain evidence="10">Singapore isolate B</strain>
    </source>
</reference>
<evidence type="ECO:0000256" key="4">
    <source>
        <dbReference type="ARBA" id="ARBA00022679"/>
    </source>
</evidence>
<keyword evidence="3" id="KW-0489">Methyltransferase</keyword>
<keyword evidence="11" id="KW-1185">Reference proteome</keyword>
<dbReference type="GO" id="GO:0008168">
    <property type="term" value="F:methyltransferase activity"/>
    <property type="evidence" value="ECO:0007669"/>
    <property type="project" value="UniProtKB-KW"/>
</dbReference>
<keyword evidence="6" id="KW-0819">tRNA processing</keyword>
<dbReference type="InterPro" id="IPR003827">
    <property type="entry name" value="tRNA_yW-synthesising"/>
</dbReference>
<dbReference type="Pfam" id="PF02676">
    <property type="entry name" value="TYW3"/>
    <property type="match status" value="1"/>
</dbReference>
<dbReference type="OrthoDB" id="263283at2759"/>
<evidence type="ECO:0000256" key="5">
    <source>
        <dbReference type="ARBA" id="ARBA00022691"/>
    </source>
</evidence>
<evidence type="ECO:0000256" key="7">
    <source>
        <dbReference type="ARBA" id="ARBA00030554"/>
    </source>
</evidence>
<protein>
    <recommendedName>
        <fullName evidence="2">tRNA(Phe) 7-[(3-amino-3-carboxypropyl)-4-demethylwyosine(37)-N(4)]-methyltransferase</fullName>
        <ecNumber evidence="2">2.1.1.282</ecNumber>
    </recommendedName>
    <alternativeName>
        <fullName evidence="7">tRNA(Phe) 7-((3-amino-3-carboxypropyl)-4-demethylwyosine(37)-N(4))-methyltransferase</fullName>
    </alternativeName>
</protein>
<comment type="catalytic activity">
    <reaction evidence="8">
        <text>4-demethyl-7-[(3S)-3-amino-3-carboxypropyl]wyosine(37) in tRNA(Phe) + S-adenosyl-L-methionine = 7-[(3S)-3-amino-3-carboxypropyl]wyosine(37) in tRNA(Phe) + S-adenosyl-L-homocysteine + H(+)</text>
        <dbReference type="Rhea" id="RHEA:36635"/>
        <dbReference type="Rhea" id="RHEA-COMP:10378"/>
        <dbReference type="Rhea" id="RHEA-COMP:10379"/>
        <dbReference type="ChEBI" id="CHEBI:15378"/>
        <dbReference type="ChEBI" id="CHEBI:57856"/>
        <dbReference type="ChEBI" id="CHEBI:59789"/>
        <dbReference type="ChEBI" id="CHEBI:73543"/>
        <dbReference type="ChEBI" id="CHEBI:73550"/>
        <dbReference type="EC" id="2.1.1.282"/>
    </reaction>
</comment>
<evidence type="ECO:0000256" key="3">
    <source>
        <dbReference type="ARBA" id="ARBA00022603"/>
    </source>
</evidence>
<dbReference type="PANTHER" id="PTHR48418">
    <property type="entry name" value="TRNA WYBUTOSINE-SYNTHESIZING PROTEIN 3"/>
    <property type="match status" value="1"/>
</dbReference>
<proteinExistence type="inferred from homology"/>
<evidence type="ECO:0000256" key="2">
    <source>
        <dbReference type="ARBA" id="ARBA00012750"/>
    </source>
</evidence>
<organism evidence="10">
    <name type="scientific">Blastocystis hominis</name>
    <dbReference type="NCBI Taxonomy" id="12968"/>
    <lineage>
        <taxon>Eukaryota</taxon>
        <taxon>Sar</taxon>
        <taxon>Stramenopiles</taxon>
        <taxon>Bigyra</taxon>
        <taxon>Opalozoa</taxon>
        <taxon>Opalinata</taxon>
        <taxon>Blastocystidae</taxon>
        <taxon>Blastocystis</taxon>
    </lineage>
</organism>
<dbReference type="GO" id="GO:0008033">
    <property type="term" value="P:tRNA processing"/>
    <property type="evidence" value="ECO:0007669"/>
    <property type="project" value="UniProtKB-KW"/>
</dbReference>
<dbReference type="InParanoid" id="D8LXQ3"/>
<evidence type="ECO:0000256" key="1">
    <source>
        <dbReference type="ARBA" id="ARBA00008569"/>
    </source>
</evidence>
<dbReference type="EC" id="2.1.1.282" evidence="2"/>
<evidence type="ECO:0000256" key="6">
    <source>
        <dbReference type="ARBA" id="ARBA00022694"/>
    </source>
</evidence>
<comment type="similarity">
    <text evidence="1">Belongs to the TYW3 family.</text>
</comment>
<evidence type="ECO:0000313" key="10">
    <source>
        <dbReference type="EMBL" id="CBK20358.2"/>
    </source>
</evidence>
<keyword evidence="5" id="KW-0949">S-adenosyl-L-methionine</keyword>